<dbReference type="InterPro" id="IPR027417">
    <property type="entry name" value="P-loop_NTPase"/>
</dbReference>
<dbReference type="SUPFAM" id="SSF52540">
    <property type="entry name" value="P-loop containing nucleoside triphosphate hydrolases"/>
    <property type="match status" value="1"/>
</dbReference>
<dbReference type="AlphaFoldDB" id="A0AAN6MER0"/>
<reference evidence="2" key="2">
    <citation type="submission" date="2023-05" db="EMBL/GenBank/DDBJ databases">
        <authorList>
            <consortium name="Lawrence Berkeley National Laboratory"/>
            <person name="Steindorff A."/>
            <person name="Hensen N."/>
            <person name="Bonometti L."/>
            <person name="Westerberg I."/>
            <person name="Brannstrom I.O."/>
            <person name="Guillou S."/>
            <person name="Cros-Aarteil S."/>
            <person name="Calhoun S."/>
            <person name="Haridas S."/>
            <person name="Kuo A."/>
            <person name="Mondo S."/>
            <person name="Pangilinan J."/>
            <person name="Riley R."/>
            <person name="Labutti K."/>
            <person name="Andreopoulos B."/>
            <person name="Lipzen A."/>
            <person name="Chen C."/>
            <person name="Yanf M."/>
            <person name="Daum C."/>
            <person name="Ng V."/>
            <person name="Clum A."/>
            <person name="Ohm R."/>
            <person name="Martin F."/>
            <person name="Silar P."/>
            <person name="Natvig D."/>
            <person name="Lalanne C."/>
            <person name="Gautier V."/>
            <person name="Ament-Velasquez S.L."/>
            <person name="Kruys A."/>
            <person name="Hutchinson M.I."/>
            <person name="Powell A.J."/>
            <person name="Barry K."/>
            <person name="Miller A.N."/>
            <person name="Grigoriev I.V."/>
            <person name="Debuchy R."/>
            <person name="Gladieux P."/>
            <person name="Thoren M.H."/>
            <person name="Johannesson H."/>
        </authorList>
    </citation>
    <scope>NUCLEOTIDE SEQUENCE</scope>
    <source>
        <strain evidence="2">CBS 103.79</strain>
    </source>
</reference>
<comment type="caution">
    <text evidence="2">The sequence shown here is derived from an EMBL/GenBank/DDBJ whole genome shotgun (WGS) entry which is preliminary data.</text>
</comment>
<feature type="domain" description="NB-ARC" evidence="1">
    <location>
        <begin position="49"/>
        <end position="211"/>
    </location>
</feature>
<reference evidence="2" key="1">
    <citation type="journal article" date="2023" name="Mol. Phylogenet. Evol.">
        <title>Genome-scale phylogeny and comparative genomics of the fungal order Sordariales.</title>
        <authorList>
            <person name="Hensen N."/>
            <person name="Bonometti L."/>
            <person name="Westerberg I."/>
            <person name="Brannstrom I.O."/>
            <person name="Guillou S."/>
            <person name="Cros-Aarteil S."/>
            <person name="Calhoun S."/>
            <person name="Haridas S."/>
            <person name="Kuo A."/>
            <person name="Mondo S."/>
            <person name="Pangilinan J."/>
            <person name="Riley R."/>
            <person name="LaButti K."/>
            <person name="Andreopoulos B."/>
            <person name="Lipzen A."/>
            <person name="Chen C."/>
            <person name="Yan M."/>
            <person name="Daum C."/>
            <person name="Ng V."/>
            <person name="Clum A."/>
            <person name="Steindorff A."/>
            <person name="Ohm R.A."/>
            <person name="Martin F."/>
            <person name="Silar P."/>
            <person name="Natvig D.O."/>
            <person name="Lalanne C."/>
            <person name="Gautier V."/>
            <person name="Ament-Velasquez S.L."/>
            <person name="Kruys A."/>
            <person name="Hutchinson M.I."/>
            <person name="Powell A.J."/>
            <person name="Barry K."/>
            <person name="Miller A.N."/>
            <person name="Grigoriev I.V."/>
            <person name="Debuchy R."/>
            <person name="Gladieux P."/>
            <person name="Hiltunen Thoren M."/>
            <person name="Johannesson H."/>
        </authorList>
    </citation>
    <scope>NUCLEOTIDE SEQUENCE</scope>
    <source>
        <strain evidence="2">CBS 103.79</strain>
    </source>
</reference>
<dbReference type="Pfam" id="PF00931">
    <property type="entry name" value="NB-ARC"/>
    <property type="match status" value="1"/>
</dbReference>
<dbReference type="Gene3D" id="3.40.50.300">
    <property type="entry name" value="P-loop containing nucleotide triphosphate hydrolases"/>
    <property type="match status" value="1"/>
</dbReference>
<proteinExistence type="predicted"/>
<dbReference type="GO" id="GO:0043531">
    <property type="term" value="F:ADP binding"/>
    <property type="evidence" value="ECO:0007669"/>
    <property type="project" value="InterPro"/>
</dbReference>
<dbReference type="GO" id="GO:0016787">
    <property type="term" value="F:hydrolase activity"/>
    <property type="evidence" value="ECO:0007669"/>
    <property type="project" value="UniProtKB-KW"/>
</dbReference>
<keyword evidence="2" id="KW-0378">Hydrolase</keyword>
<organism evidence="2 3">
    <name type="scientific">Staphylotrichum tortipilum</name>
    <dbReference type="NCBI Taxonomy" id="2831512"/>
    <lineage>
        <taxon>Eukaryota</taxon>
        <taxon>Fungi</taxon>
        <taxon>Dikarya</taxon>
        <taxon>Ascomycota</taxon>
        <taxon>Pezizomycotina</taxon>
        <taxon>Sordariomycetes</taxon>
        <taxon>Sordariomycetidae</taxon>
        <taxon>Sordariales</taxon>
        <taxon>Chaetomiaceae</taxon>
        <taxon>Staphylotrichum</taxon>
    </lineage>
</organism>
<dbReference type="InterPro" id="IPR002182">
    <property type="entry name" value="NB-ARC"/>
</dbReference>
<dbReference type="PANTHER" id="PTHR35205">
    <property type="entry name" value="NB-ARC AND TPR DOMAIN PROTEIN"/>
    <property type="match status" value="1"/>
</dbReference>
<evidence type="ECO:0000313" key="3">
    <source>
        <dbReference type="Proteomes" id="UP001303889"/>
    </source>
</evidence>
<accession>A0AAN6MER0</accession>
<protein>
    <submittedName>
        <fullName evidence="2">P-loop containing nucleoside triphosphate hydrolase protein</fullName>
    </submittedName>
</protein>
<sequence length="242" mass="26956">MGYPANVQISESRETPPAPFATIPFSRDPDFVNRGDILDQIGQRCSEPAARVALVGLGGVGKSQLAIEFAHRVAAWQPDTWVFWVHAGTQARVEEGFRMIADAIKLPGRNQPKADIPQLVYSWLSKERNGRWIMILDSADDHDVFYTLTSSDERTGRPFATYLPQSRNGSVVITTRNKDLAFRLTGRYQNIIKVRPMAQTDALALLEKKLGPFPDTDVAADLGPTAGWRRVERDSHNLANIV</sequence>
<keyword evidence="3" id="KW-1185">Reference proteome</keyword>
<evidence type="ECO:0000259" key="1">
    <source>
        <dbReference type="Pfam" id="PF00931"/>
    </source>
</evidence>
<dbReference type="PANTHER" id="PTHR35205:SF1">
    <property type="entry name" value="ZU5 DOMAIN-CONTAINING PROTEIN"/>
    <property type="match status" value="1"/>
</dbReference>
<gene>
    <name evidence="2" type="ORF">C8A05DRAFT_47027</name>
</gene>
<name>A0AAN6MER0_9PEZI</name>
<dbReference type="Proteomes" id="UP001303889">
    <property type="component" value="Unassembled WGS sequence"/>
</dbReference>
<dbReference type="EMBL" id="MU855889">
    <property type="protein sequence ID" value="KAK3898738.1"/>
    <property type="molecule type" value="Genomic_DNA"/>
</dbReference>
<evidence type="ECO:0000313" key="2">
    <source>
        <dbReference type="EMBL" id="KAK3898738.1"/>
    </source>
</evidence>